<dbReference type="Proteomes" id="UP000028547">
    <property type="component" value="Unassembled WGS sequence"/>
</dbReference>
<dbReference type="RefSeq" id="WP_043409675.1">
    <property type="nucleotide sequence ID" value="NZ_JPMI01000302.1"/>
</dbReference>
<reference evidence="1 2" key="1">
    <citation type="submission" date="2014-07" db="EMBL/GenBank/DDBJ databases">
        <title>Draft Genome Sequence of Gephyronic Acid Producer, Cystobacter violaceus Strain Cb vi76.</title>
        <authorList>
            <person name="Stevens D.C."/>
            <person name="Young J."/>
            <person name="Carmichael R."/>
            <person name="Tan J."/>
            <person name="Taylor R.E."/>
        </authorList>
    </citation>
    <scope>NUCLEOTIDE SEQUENCE [LARGE SCALE GENOMIC DNA]</scope>
    <source>
        <strain evidence="1 2">Cb vi76</strain>
    </source>
</reference>
<evidence type="ECO:0008006" key="3">
    <source>
        <dbReference type="Google" id="ProtNLM"/>
    </source>
</evidence>
<proteinExistence type="predicted"/>
<dbReference type="AlphaFoldDB" id="A0A084SI79"/>
<dbReference type="EMBL" id="JPMI01000302">
    <property type="protein sequence ID" value="KFA88164.1"/>
    <property type="molecule type" value="Genomic_DNA"/>
</dbReference>
<organism evidence="1 2">
    <name type="scientific">Archangium violaceum Cb vi76</name>
    <dbReference type="NCBI Taxonomy" id="1406225"/>
    <lineage>
        <taxon>Bacteria</taxon>
        <taxon>Pseudomonadati</taxon>
        <taxon>Myxococcota</taxon>
        <taxon>Myxococcia</taxon>
        <taxon>Myxococcales</taxon>
        <taxon>Cystobacterineae</taxon>
        <taxon>Archangiaceae</taxon>
        <taxon>Archangium</taxon>
    </lineage>
</organism>
<sequence length="218" mass="23972">MLRRTSLAAFSLSLAACTTPLHNTREVLQRADTRFFIREQCQPKSTASFSRAQVSGLDELPAALRERLLADLPAEATGSRPFIQCQDVAARLLEDRLHSLCWPEARVTWQADTSTGASASQPRLNVQLGARYQVDDIWVVQRKNATVPAARIIKAAQSALPKDRACSARTFEDIRTQVSKLGTFHRVLVVPGPPPGGEQKKVPVVVDISEKPPAPRTK</sequence>
<accession>A0A084SI79</accession>
<dbReference type="PROSITE" id="PS51257">
    <property type="entry name" value="PROKAR_LIPOPROTEIN"/>
    <property type="match status" value="1"/>
</dbReference>
<evidence type="ECO:0000313" key="2">
    <source>
        <dbReference type="Proteomes" id="UP000028547"/>
    </source>
</evidence>
<protein>
    <recommendedName>
        <fullName evidence="3">Lipoprotein</fullName>
    </recommendedName>
</protein>
<comment type="caution">
    <text evidence="1">The sequence shown here is derived from an EMBL/GenBank/DDBJ whole genome shotgun (WGS) entry which is preliminary data.</text>
</comment>
<name>A0A084SI79_9BACT</name>
<evidence type="ECO:0000313" key="1">
    <source>
        <dbReference type="EMBL" id="KFA88164.1"/>
    </source>
</evidence>
<gene>
    <name evidence="1" type="ORF">Q664_43040</name>
</gene>